<proteinExistence type="predicted"/>
<evidence type="ECO:0000313" key="1">
    <source>
        <dbReference type="EMBL" id="KAL2870241.1"/>
    </source>
</evidence>
<protein>
    <submittedName>
        <fullName evidence="1">Uncharacterized protein</fullName>
    </submittedName>
</protein>
<accession>A0ABR4M0B2</accession>
<organism evidence="1 2">
    <name type="scientific">Aspergillus lucknowensis</name>
    <dbReference type="NCBI Taxonomy" id="176173"/>
    <lineage>
        <taxon>Eukaryota</taxon>
        <taxon>Fungi</taxon>
        <taxon>Dikarya</taxon>
        <taxon>Ascomycota</taxon>
        <taxon>Pezizomycotina</taxon>
        <taxon>Eurotiomycetes</taxon>
        <taxon>Eurotiomycetidae</taxon>
        <taxon>Eurotiales</taxon>
        <taxon>Aspergillaceae</taxon>
        <taxon>Aspergillus</taxon>
        <taxon>Aspergillus subgen. Nidulantes</taxon>
    </lineage>
</organism>
<reference evidence="1 2" key="1">
    <citation type="submission" date="2024-07" db="EMBL/GenBank/DDBJ databases">
        <title>Section-level genome sequencing and comparative genomics of Aspergillus sections Usti and Cavernicolus.</title>
        <authorList>
            <consortium name="Lawrence Berkeley National Laboratory"/>
            <person name="Nybo J.L."/>
            <person name="Vesth T.C."/>
            <person name="Theobald S."/>
            <person name="Frisvad J.C."/>
            <person name="Larsen T.O."/>
            <person name="Kjaerboelling I."/>
            <person name="Rothschild-Mancinelli K."/>
            <person name="Lyhne E.K."/>
            <person name="Kogle M.E."/>
            <person name="Barry K."/>
            <person name="Clum A."/>
            <person name="Na H."/>
            <person name="Ledsgaard L."/>
            <person name="Lin J."/>
            <person name="Lipzen A."/>
            <person name="Kuo A."/>
            <person name="Riley R."/>
            <person name="Mondo S."/>
            <person name="Labutti K."/>
            <person name="Haridas S."/>
            <person name="Pangalinan J."/>
            <person name="Salamov A.A."/>
            <person name="Simmons B.A."/>
            <person name="Magnuson J.K."/>
            <person name="Chen J."/>
            <person name="Drula E."/>
            <person name="Henrissat B."/>
            <person name="Wiebenga A."/>
            <person name="Lubbers R.J."/>
            <person name="Gomes A.C."/>
            <person name="Macurrencykelacurrency M.R."/>
            <person name="Stajich J."/>
            <person name="Grigoriev I.V."/>
            <person name="Mortensen U.H."/>
            <person name="De Vries R.P."/>
            <person name="Baker S.E."/>
            <person name="Andersen M.R."/>
        </authorList>
    </citation>
    <scope>NUCLEOTIDE SEQUENCE [LARGE SCALE GENOMIC DNA]</scope>
    <source>
        <strain evidence="1 2">CBS 449.75</strain>
    </source>
</reference>
<dbReference type="EMBL" id="JBFXLQ010000006">
    <property type="protein sequence ID" value="KAL2870241.1"/>
    <property type="molecule type" value="Genomic_DNA"/>
</dbReference>
<sequence length="164" mass="17690">MLQEWPFPCCSTAGPSIIPDQGLDGSTEARVGPGSLLASAVAELNKGCQLQEVVIRLPSAGFLHLQVSHRQVVSSSSNPFPPVDSTRSCPSPPCRSSVVASSSSTTTPKHLPRPLFQSFCFLSVFSCRFALDIRMPFRSCDLRVPVFIQCSSFGWPRRVAVGGH</sequence>
<name>A0ABR4M0B2_9EURO</name>
<dbReference type="RefSeq" id="XP_070889220.1">
    <property type="nucleotide sequence ID" value="XM_071026599.1"/>
</dbReference>
<evidence type="ECO:0000313" key="2">
    <source>
        <dbReference type="Proteomes" id="UP001610432"/>
    </source>
</evidence>
<gene>
    <name evidence="1" type="ORF">BJX67DRAFT_278515</name>
</gene>
<dbReference type="Proteomes" id="UP001610432">
    <property type="component" value="Unassembled WGS sequence"/>
</dbReference>
<keyword evidence="2" id="KW-1185">Reference proteome</keyword>
<comment type="caution">
    <text evidence="1">The sequence shown here is derived from an EMBL/GenBank/DDBJ whole genome shotgun (WGS) entry which is preliminary data.</text>
</comment>
<dbReference type="GeneID" id="98141671"/>